<dbReference type="CDD" id="cd19088">
    <property type="entry name" value="AKR_AKR13B1"/>
    <property type="match status" value="1"/>
</dbReference>
<accession>A0A1H3XSC6</accession>
<dbReference type="STRING" id="551991.SAMN05192529_10647"/>
<feature type="domain" description="NADP-dependent oxidoreductase" evidence="1">
    <location>
        <begin position="25"/>
        <end position="303"/>
    </location>
</feature>
<sequence length="308" mass="33370">MTTNDASKNNTTDNNGLLAGHKVNRIGFGAMQLPGPRVWGPPKDKKAAIAVLKTAIQLGVNHIDTAQYYGPDVSNQLIKEALHPYAPDLVLVTKIGAQRDNTGGWVPAQRPEELIAGVEDNLRCLQIDRISVVNLRMMPSVPGGGPVPQNQQVLLDDQIAAMIQLRDAGKIEGFGISNASLEQVQKALPAKIACVQNAYSLLNREDEPILQLCLDHHIAWVPFFPLGSAGFPGISQVTKHPLVISIARDLEVTPAQIGLSWLLHHAPNLLLIPGTSSTAHLKENMEAANIRLHENTLLSLDQLTEKKA</sequence>
<gene>
    <name evidence="2" type="ORF">SAMN05192529_10647</name>
</gene>
<dbReference type="GO" id="GO:0016491">
    <property type="term" value="F:oxidoreductase activity"/>
    <property type="evidence" value="ECO:0007669"/>
    <property type="project" value="InterPro"/>
</dbReference>
<keyword evidence="3" id="KW-1185">Reference proteome</keyword>
<dbReference type="OrthoDB" id="9773828at2"/>
<dbReference type="InterPro" id="IPR020471">
    <property type="entry name" value="AKR"/>
</dbReference>
<dbReference type="PANTHER" id="PTHR43638">
    <property type="entry name" value="OXIDOREDUCTASE, ALDO/KETO REDUCTASE FAMILY PROTEIN"/>
    <property type="match status" value="1"/>
</dbReference>
<evidence type="ECO:0000313" key="3">
    <source>
        <dbReference type="Proteomes" id="UP000199041"/>
    </source>
</evidence>
<name>A0A1H3XSC6_9BACT</name>
<reference evidence="2 3" key="1">
    <citation type="submission" date="2016-10" db="EMBL/GenBank/DDBJ databases">
        <authorList>
            <person name="de Groot N.N."/>
        </authorList>
    </citation>
    <scope>NUCLEOTIDE SEQUENCE [LARGE SCALE GENOMIC DNA]</scope>
    <source>
        <strain evidence="2 3">Vu-144</strain>
    </source>
</reference>
<dbReference type="Proteomes" id="UP000199041">
    <property type="component" value="Unassembled WGS sequence"/>
</dbReference>
<dbReference type="InterPro" id="IPR023210">
    <property type="entry name" value="NADP_OxRdtase_dom"/>
</dbReference>
<dbReference type="SUPFAM" id="SSF51430">
    <property type="entry name" value="NAD(P)-linked oxidoreductase"/>
    <property type="match status" value="1"/>
</dbReference>
<dbReference type="Pfam" id="PF00248">
    <property type="entry name" value="Aldo_ket_red"/>
    <property type="match status" value="1"/>
</dbReference>
<dbReference type="PANTHER" id="PTHR43638:SF3">
    <property type="entry name" value="ALDEHYDE REDUCTASE"/>
    <property type="match status" value="1"/>
</dbReference>
<dbReference type="PRINTS" id="PR00069">
    <property type="entry name" value="ALDKETRDTASE"/>
</dbReference>
<organism evidence="2 3">
    <name type="scientific">Arachidicoccus rhizosphaerae</name>
    <dbReference type="NCBI Taxonomy" id="551991"/>
    <lineage>
        <taxon>Bacteria</taxon>
        <taxon>Pseudomonadati</taxon>
        <taxon>Bacteroidota</taxon>
        <taxon>Chitinophagia</taxon>
        <taxon>Chitinophagales</taxon>
        <taxon>Chitinophagaceae</taxon>
        <taxon>Arachidicoccus</taxon>
    </lineage>
</organism>
<dbReference type="Gene3D" id="3.20.20.100">
    <property type="entry name" value="NADP-dependent oxidoreductase domain"/>
    <property type="match status" value="1"/>
</dbReference>
<evidence type="ECO:0000313" key="2">
    <source>
        <dbReference type="EMBL" id="SEA01504.1"/>
    </source>
</evidence>
<dbReference type="NCBIfam" id="NF007695">
    <property type="entry name" value="PRK10376.1"/>
    <property type="match status" value="1"/>
</dbReference>
<dbReference type="AlphaFoldDB" id="A0A1H3XSC6"/>
<proteinExistence type="predicted"/>
<protein>
    <submittedName>
        <fullName evidence="2">Predicted oxidoreductase</fullName>
    </submittedName>
</protein>
<evidence type="ECO:0000259" key="1">
    <source>
        <dbReference type="Pfam" id="PF00248"/>
    </source>
</evidence>
<dbReference type="EMBL" id="FNQY01000006">
    <property type="protein sequence ID" value="SEA01504.1"/>
    <property type="molecule type" value="Genomic_DNA"/>
</dbReference>
<dbReference type="InterPro" id="IPR036812">
    <property type="entry name" value="NAD(P)_OxRdtase_dom_sf"/>
</dbReference>